<feature type="compositionally biased region" description="Acidic residues" evidence="1">
    <location>
        <begin position="230"/>
        <end position="247"/>
    </location>
</feature>
<feature type="compositionally biased region" description="Basic and acidic residues" evidence="1">
    <location>
        <begin position="219"/>
        <end position="229"/>
    </location>
</feature>
<reference evidence="3" key="2">
    <citation type="submission" date="2021-01" db="EMBL/GenBank/DDBJ databases">
        <authorList>
            <person name="Schikora-Tamarit M.A."/>
        </authorList>
    </citation>
    <scope>NUCLEOTIDE SEQUENCE</scope>
    <source>
        <strain evidence="3">CBS6341</strain>
    </source>
</reference>
<feature type="region of interest" description="Disordered" evidence="1">
    <location>
        <begin position="201"/>
        <end position="250"/>
    </location>
</feature>
<evidence type="ECO:0000256" key="1">
    <source>
        <dbReference type="SAM" id="MobiDB-lite"/>
    </source>
</evidence>
<dbReference type="InterPro" id="IPR024964">
    <property type="entry name" value="CTLH/CRA"/>
</dbReference>
<dbReference type="PROSITE" id="PS50896">
    <property type="entry name" value="LISH"/>
    <property type="match status" value="1"/>
</dbReference>
<dbReference type="SMART" id="SM00668">
    <property type="entry name" value="CTLH"/>
    <property type="match status" value="1"/>
</dbReference>
<name>A0A9P8PVR9_9ASCO</name>
<dbReference type="Pfam" id="PF10607">
    <property type="entry name" value="CTLH"/>
    <property type="match status" value="1"/>
</dbReference>
<dbReference type="Proteomes" id="UP000769528">
    <property type="component" value="Unassembled WGS sequence"/>
</dbReference>
<reference evidence="3" key="1">
    <citation type="journal article" date="2021" name="Open Biol.">
        <title>Shared evolutionary footprints suggest mitochondrial oxidative damage underlies multiple complex I losses in fungi.</title>
        <authorList>
            <person name="Schikora-Tamarit M.A."/>
            <person name="Marcet-Houben M."/>
            <person name="Nosek J."/>
            <person name="Gabaldon T."/>
        </authorList>
    </citation>
    <scope>NUCLEOTIDE SEQUENCE</scope>
    <source>
        <strain evidence="3">CBS6341</strain>
    </source>
</reference>
<dbReference type="PROSITE" id="PS50897">
    <property type="entry name" value="CTLH"/>
    <property type="match status" value="1"/>
</dbReference>
<comment type="caution">
    <text evidence="3">The sequence shown here is derived from an EMBL/GenBank/DDBJ whole genome shotgun (WGS) entry which is preliminary data.</text>
</comment>
<proteinExistence type="predicted"/>
<dbReference type="AlphaFoldDB" id="A0A9P8PVR9"/>
<gene>
    <name evidence="3" type="ORF">WICMUC_001077</name>
</gene>
<accession>A0A9P8PVR9</accession>
<dbReference type="OrthoDB" id="3980019at2759"/>
<dbReference type="PANTHER" id="PTHR12864">
    <property type="entry name" value="RAN BINDING PROTEIN 9-RELATED"/>
    <property type="match status" value="1"/>
</dbReference>
<feature type="domain" description="CTLH" evidence="2">
    <location>
        <begin position="55"/>
        <end position="112"/>
    </location>
</feature>
<evidence type="ECO:0000313" key="4">
    <source>
        <dbReference type="Proteomes" id="UP000769528"/>
    </source>
</evidence>
<dbReference type="InterPro" id="IPR050618">
    <property type="entry name" value="Ubq-SigPath_Reg"/>
</dbReference>
<dbReference type="EMBL" id="JAEUBF010000322">
    <property type="protein sequence ID" value="KAH3679337.1"/>
    <property type="molecule type" value="Genomic_DNA"/>
</dbReference>
<sequence>MGQGRMINQQTMNKIVLNYLVFEGYKDTSEQFAQHIGIDFDGPELDTFTRVAYQSIEFRNEIKLNLLNGSIEKVIDLLNLRKPDLLETNNYLYFKILLLNLIEMIKANQNSNGDNEDFVMDIIKFAKSKLINKVIKNSKFMEELELTMTLLLYSKNKDDMPKKLHELFEYKFKNDVADLINKSILVDELRLDDGGVFEGELDEDEEDFKESEEDENVELEERNDERGGNQEEEEEEEEKEEGRDEEEVNHLDKFLLDSDLKKMVKLWIWAENKVNDKNIAFKLE</sequence>
<evidence type="ECO:0000259" key="2">
    <source>
        <dbReference type="PROSITE" id="PS50897"/>
    </source>
</evidence>
<protein>
    <recommendedName>
        <fullName evidence="2">CTLH domain-containing protein</fullName>
    </recommendedName>
</protein>
<organism evidence="3 4">
    <name type="scientific">Wickerhamomyces mucosus</name>
    <dbReference type="NCBI Taxonomy" id="1378264"/>
    <lineage>
        <taxon>Eukaryota</taxon>
        <taxon>Fungi</taxon>
        <taxon>Dikarya</taxon>
        <taxon>Ascomycota</taxon>
        <taxon>Saccharomycotina</taxon>
        <taxon>Saccharomycetes</taxon>
        <taxon>Phaffomycetales</taxon>
        <taxon>Wickerhamomycetaceae</taxon>
        <taxon>Wickerhamomyces</taxon>
    </lineage>
</organism>
<dbReference type="InterPro" id="IPR006594">
    <property type="entry name" value="LisH"/>
</dbReference>
<dbReference type="InterPro" id="IPR006595">
    <property type="entry name" value="CTLH_C"/>
</dbReference>
<dbReference type="InterPro" id="IPR013144">
    <property type="entry name" value="CRA_dom"/>
</dbReference>
<evidence type="ECO:0000313" key="3">
    <source>
        <dbReference type="EMBL" id="KAH3679337.1"/>
    </source>
</evidence>
<feature type="compositionally biased region" description="Acidic residues" evidence="1">
    <location>
        <begin position="201"/>
        <end position="218"/>
    </location>
</feature>
<keyword evidence="4" id="KW-1185">Reference proteome</keyword>
<dbReference type="SMART" id="SM00757">
    <property type="entry name" value="CRA"/>
    <property type="match status" value="1"/>
</dbReference>